<feature type="domain" description="VTT" evidence="8">
    <location>
        <begin position="31"/>
        <end position="156"/>
    </location>
</feature>
<evidence type="ECO:0000256" key="6">
    <source>
        <dbReference type="ARBA" id="ARBA00023136"/>
    </source>
</evidence>
<comment type="subcellular location">
    <subcellularLocation>
        <location evidence="1 7">Cell membrane</location>
        <topology evidence="1 7">Multi-pass membrane protein</topology>
    </subcellularLocation>
</comment>
<name>A0A1G8BZE0_9MICO</name>
<feature type="transmembrane region" description="Helical" evidence="7">
    <location>
        <begin position="12"/>
        <end position="31"/>
    </location>
</feature>
<accession>A0A1G8BZE0</accession>
<keyword evidence="4 7" id="KW-0812">Transmembrane</keyword>
<evidence type="ECO:0000256" key="1">
    <source>
        <dbReference type="ARBA" id="ARBA00004651"/>
    </source>
</evidence>
<evidence type="ECO:0000256" key="4">
    <source>
        <dbReference type="ARBA" id="ARBA00022692"/>
    </source>
</evidence>
<keyword evidence="10" id="KW-1185">Reference proteome</keyword>
<evidence type="ECO:0000256" key="7">
    <source>
        <dbReference type="RuleBase" id="RU367016"/>
    </source>
</evidence>
<feature type="transmembrane region" description="Helical" evidence="7">
    <location>
        <begin position="136"/>
        <end position="161"/>
    </location>
</feature>
<sequence>MEEMLAQLASSVWALPVLFLLVLGDAFLVIIPGETAVTAFAALSVAQGQPSLVGVVAVAAAAALSGDVICYLIGRRTGLDRWAWMRRPRVVAAFGWARTRLDRSTAAVLFSARFIPFGRLAVNLTAGASRVPAPRYVLFAAGAAVVWALYQAFIGAVVAHLLPGSPLLAVVVSIVVALLAGLLLDAVLARRWRRPRPPAERDVVRD</sequence>
<keyword evidence="5 7" id="KW-1133">Transmembrane helix</keyword>
<evidence type="ECO:0000259" key="8">
    <source>
        <dbReference type="Pfam" id="PF09335"/>
    </source>
</evidence>
<keyword evidence="6 7" id="KW-0472">Membrane</keyword>
<keyword evidence="3 7" id="KW-1003">Cell membrane</keyword>
<evidence type="ECO:0000256" key="5">
    <source>
        <dbReference type="ARBA" id="ARBA00022989"/>
    </source>
</evidence>
<protein>
    <submittedName>
        <fullName evidence="9">Membrane protein DedA, SNARE-associated domain</fullName>
    </submittedName>
</protein>
<dbReference type="AlphaFoldDB" id="A0A1G8BZE0"/>
<evidence type="ECO:0000313" key="10">
    <source>
        <dbReference type="Proteomes" id="UP000199009"/>
    </source>
</evidence>
<dbReference type="PANTHER" id="PTHR30353">
    <property type="entry name" value="INNER MEMBRANE PROTEIN DEDA-RELATED"/>
    <property type="match status" value="1"/>
</dbReference>
<evidence type="ECO:0000256" key="2">
    <source>
        <dbReference type="ARBA" id="ARBA00010792"/>
    </source>
</evidence>
<comment type="similarity">
    <text evidence="2 7">Belongs to the DedA family.</text>
</comment>
<feature type="transmembrane region" description="Helical" evidence="7">
    <location>
        <begin position="51"/>
        <end position="74"/>
    </location>
</feature>
<dbReference type="Pfam" id="PF09335">
    <property type="entry name" value="VTT_dom"/>
    <property type="match status" value="1"/>
</dbReference>
<dbReference type="PANTHER" id="PTHR30353:SF0">
    <property type="entry name" value="TRANSMEMBRANE PROTEIN"/>
    <property type="match status" value="1"/>
</dbReference>
<evidence type="ECO:0000313" key="9">
    <source>
        <dbReference type="EMBL" id="SDH38498.1"/>
    </source>
</evidence>
<dbReference type="EMBL" id="LT629692">
    <property type="protein sequence ID" value="SDH38498.1"/>
    <property type="molecule type" value="Genomic_DNA"/>
</dbReference>
<evidence type="ECO:0000256" key="3">
    <source>
        <dbReference type="ARBA" id="ARBA00022475"/>
    </source>
</evidence>
<dbReference type="GO" id="GO:0005886">
    <property type="term" value="C:plasma membrane"/>
    <property type="evidence" value="ECO:0007669"/>
    <property type="project" value="UniProtKB-SubCell"/>
</dbReference>
<proteinExistence type="inferred from homology"/>
<organism evidence="9 10">
    <name type="scientific">Microbacterium pygmaeum</name>
    <dbReference type="NCBI Taxonomy" id="370764"/>
    <lineage>
        <taxon>Bacteria</taxon>
        <taxon>Bacillati</taxon>
        <taxon>Actinomycetota</taxon>
        <taxon>Actinomycetes</taxon>
        <taxon>Micrococcales</taxon>
        <taxon>Microbacteriaceae</taxon>
        <taxon>Microbacterium</taxon>
    </lineage>
</organism>
<reference evidence="9 10" key="1">
    <citation type="submission" date="2016-10" db="EMBL/GenBank/DDBJ databases">
        <authorList>
            <person name="de Groot N.N."/>
        </authorList>
    </citation>
    <scope>NUCLEOTIDE SEQUENCE [LARGE SCALE GENOMIC DNA]</scope>
    <source>
        <strain evidence="9 10">DSM 23142</strain>
    </source>
</reference>
<dbReference type="Proteomes" id="UP000199009">
    <property type="component" value="Chromosome I"/>
</dbReference>
<dbReference type="InterPro" id="IPR032818">
    <property type="entry name" value="DedA-like"/>
</dbReference>
<dbReference type="InterPro" id="IPR032816">
    <property type="entry name" value="VTT_dom"/>
</dbReference>
<gene>
    <name evidence="9" type="ORF">SAMN04489810_2939</name>
</gene>
<feature type="transmembrane region" description="Helical" evidence="7">
    <location>
        <begin position="167"/>
        <end position="188"/>
    </location>
</feature>
<dbReference type="STRING" id="370764.SAMN04489810_2939"/>